<dbReference type="NCBIfam" id="TIGR00446">
    <property type="entry name" value="nop2p"/>
    <property type="match status" value="1"/>
</dbReference>
<feature type="active site" description="Nucleophile" evidence="7">
    <location>
        <position position="247"/>
    </location>
</feature>
<comment type="caution">
    <text evidence="9">The sequence shown here is derived from an EMBL/GenBank/DDBJ whole genome shotgun (WGS) entry which is preliminary data.</text>
</comment>
<dbReference type="PANTHER" id="PTHR22807:SF30">
    <property type="entry name" value="28S RRNA (CYTOSINE(4447)-C(5))-METHYLTRANSFERASE-RELATED"/>
    <property type="match status" value="1"/>
</dbReference>
<accession>A0A2H0TYG8</accession>
<keyword evidence="6 7" id="KW-0694">RNA-binding</keyword>
<dbReference type="CDD" id="cd02440">
    <property type="entry name" value="AdoMet_MTases"/>
    <property type="match status" value="1"/>
</dbReference>
<dbReference type="Pfam" id="PF17125">
    <property type="entry name" value="Methyltr_RsmF_N"/>
    <property type="match status" value="1"/>
</dbReference>
<comment type="caution">
    <text evidence="7">Lacks conserved residue(s) required for the propagation of feature annotation.</text>
</comment>
<dbReference type="PANTHER" id="PTHR22807">
    <property type="entry name" value="NOP2 YEAST -RELATED NOL1/NOP2/FMU SUN DOMAIN-CONTAINING"/>
    <property type="match status" value="1"/>
</dbReference>
<reference evidence="10" key="1">
    <citation type="submission" date="2017-09" db="EMBL/GenBank/DDBJ databases">
        <title>Depth-based differentiation of microbial function through sediment-hosted aquifers and enrichment of novel symbionts in the deep terrestrial subsurface.</title>
        <authorList>
            <person name="Probst A.J."/>
            <person name="Ladd B."/>
            <person name="Jarett J.K."/>
            <person name="Geller-Mcgrath D.E."/>
            <person name="Sieber C.M.K."/>
            <person name="Emerson J.B."/>
            <person name="Anantharaman K."/>
            <person name="Thomas B.C."/>
            <person name="Malmstrom R."/>
            <person name="Stieglmeier M."/>
            <person name="Klingl A."/>
            <person name="Woyke T."/>
            <person name="Ryan C.M."/>
            <person name="Banfield J.F."/>
        </authorList>
    </citation>
    <scope>NUCLEOTIDE SEQUENCE [LARGE SCALE GENOMIC DNA]</scope>
</reference>
<evidence type="ECO:0000256" key="3">
    <source>
        <dbReference type="ARBA" id="ARBA00022603"/>
    </source>
</evidence>
<dbReference type="EMBL" id="PFBU01000052">
    <property type="protein sequence ID" value="PIR78267.1"/>
    <property type="molecule type" value="Genomic_DNA"/>
</dbReference>
<dbReference type="GO" id="GO:0008173">
    <property type="term" value="F:RNA methyltransferase activity"/>
    <property type="evidence" value="ECO:0007669"/>
    <property type="project" value="InterPro"/>
</dbReference>
<evidence type="ECO:0000256" key="1">
    <source>
        <dbReference type="ARBA" id="ARBA00007494"/>
    </source>
</evidence>
<name>A0A2H0TYG8_9BACT</name>
<comment type="similarity">
    <text evidence="1 7">Belongs to the class I-like SAM-binding methyltransferase superfamily. RsmB/NOP family.</text>
</comment>
<feature type="domain" description="SAM-dependent MTase RsmB/NOP-type" evidence="8">
    <location>
        <begin position="25"/>
        <end position="320"/>
    </location>
</feature>
<sequence>MSKINLPEKLLDRLNFIFGQSNAQKILTTFKARQTTFRVNTIKNKRDEVLQILQQKGFKVKRVVWFADAFILENKSQSDLMKTDLFLNGKIYLQSLASMVPVIVLDPKPGEKVLDLTSAPGSKTSQMAMMMGKVGELVANELDKIRFEKLAHNMKLLGVEDDEKDDWDFELVNEDGIKIFEKYSNYFDKVLLDAPCSAEARIDLADRRSYSYWNEKNIKDHAFLQKKLLFSAWTCLKPGGTLVYSTCTFAPEENESQIVWLKEKFGGEMQIEKIEINSLEKSRNLSEWKDIKFDKEINKCCRILPDKYIEGFFVVKIKKAT</sequence>
<evidence type="ECO:0000313" key="9">
    <source>
        <dbReference type="EMBL" id="PIR78267.1"/>
    </source>
</evidence>
<dbReference type="GO" id="GO:0001510">
    <property type="term" value="P:RNA methylation"/>
    <property type="evidence" value="ECO:0007669"/>
    <property type="project" value="InterPro"/>
</dbReference>
<dbReference type="Gene3D" id="3.30.70.1170">
    <property type="entry name" value="Sun protein, domain 3"/>
    <property type="match status" value="1"/>
</dbReference>
<dbReference type="PRINTS" id="PR02008">
    <property type="entry name" value="RCMTFAMILY"/>
</dbReference>
<evidence type="ECO:0000256" key="7">
    <source>
        <dbReference type="PROSITE-ProRule" id="PRU01023"/>
    </source>
</evidence>
<evidence type="ECO:0000256" key="2">
    <source>
        <dbReference type="ARBA" id="ARBA00022490"/>
    </source>
</evidence>
<dbReference type="PROSITE" id="PS51686">
    <property type="entry name" value="SAM_MT_RSMB_NOP"/>
    <property type="match status" value="1"/>
</dbReference>
<evidence type="ECO:0000256" key="6">
    <source>
        <dbReference type="ARBA" id="ARBA00022884"/>
    </source>
</evidence>
<dbReference type="AlphaFoldDB" id="A0A2H0TYG8"/>
<keyword evidence="4 7" id="KW-0808">Transferase</keyword>
<feature type="binding site" evidence="7">
    <location>
        <position position="141"/>
    </location>
    <ligand>
        <name>S-adenosyl-L-methionine</name>
        <dbReference type="ChEBI" id="CHEBI:59789"/>
    </ligand>
</feature>
<dbReference type="PROSITE" id="PS01153">
    <property type="entry name" value="NOL1_NOP2_SUN"/>
    <property type="match status" value="1"/>
</dbReference>
<dbReference type="Proteomes" id="UP000230852">
    <property type="component" value="Unassembled WGS sequence"/>
</dbReference>
<gene>
    <name evidence="9" type="ORF">COU28_02525</name>
</gene>
<evidence type="ECO:0000259" key="8">
    <source>
        <dbReference type="PROSITE" id="PS51686"/>
    </source>
</evidence>
<protein>
    <recommendedName>
        <fullName evidence="8">SAM-dependent MTase RsmB/NOP-type domain-containing protein</fullName>
    </recommendedName>
</protein>
<dbReference type="InterPro" id="IPR031341">
    <property type="entry name" value="Methyltr_RsmF_N"/>
</dbReference>
<feature type="binding site" evidence="7">
    <location>
        <position position="193"/>
    </location>
    <ligand>
        <name>S-adenosyl-L-methionine</name>
        <dbReference type="ChEBI" id="CHEBI:59789"/>
    </ligand>
</feature>
<keyword evidence="2" id="KW-0963">Cytoplasm</keyword>
<dbReference type="Gene3D" id="3.40.50.150">
    <property type="entry name" value="Vaccinia Virus protein VP39"/>
    <property type="match status" value="1"/>
</dbReference>
<dbReference type="InterPro" id="IPR049560">
    <property type="entry name" value="MeTrfase_RsmB-F_NOP2_cat"/>
</dbReference>
<dbReference type="SUPFAM" id="SSF53335">
    <property type="entry name" value="S-adenosyl-L-methionine-dependent methyltransferases"/>
    <property type="match status" value="1"/>
</dbReference>
<dbReference type="GO" id="GO:0008757">
    <property type="term" value="F:S-adenosylmethionine-dependent methyltransferase activity"/>
    <property type="evidence" value="ECO:0007669"/>
    <property type="project" value="InterPro"/>
</dbReference>
<feature type="binding site" evidence="7">
    <location>
        <position position="175"/>
    </location>
    <ligand>
        <name>S-adenosyl-L-methionine</name>
        <dbReference type="ChEBI" id="CHEBI:59789"/>
    </ligand>
</feature>
<proteinExistence type="inferred from homology"/>
<dbReference type="InterPro" id="IPR029063">
    <property type="entry name" value="SAM-dependent_MTases_sf"/>
</dbReference>
<organism evidence="9 10">
    <name type="scientific">Candidatus Magasanikbacteria bacterium CG10_big_fil_rev_8_21_14_0_10_36_16</name>
    <dbReference type="NCBI Taxonomy" id="1974645"/>
    <lineage>
        <taxon>Bacteria</taxon>
        <taxon>Candidatus Magasanikiibacteriota</taxon>
    </lineage>
</organism>
<dbReference type="InterPro" id="IPR018314">
    <property type="entry name" value="RsmB/NOL1/NOP2-like_CS"/>
</dbReference>
<evidence type="ECO:0000313" key="10">
    <source>
        <dbReference type="Proteomes" id="UP000230852"/>
    </source>
</evidence>
<evidence type="ECO:0000256" key="4">
    <source>
        <dbReference type="ARBA" id="ARBA00022679"/>
    </source>
</evidence>
<dbReference type="Pfam" id="PF01189">
    <property type="entry name" value="Methyltr_RsmB-F"/>
    <property type="match status" value="1"/>
</dbReference>
<keyword evidence="3 7" id="KW-0489">Methyltransferase</keyword>
<dbReference type="InterPro" id="IPR023267">
    <property type="entry name" value="RCMT"/>
</dbReference>
<evidence type="ECO:0000256" key="5">
    <source>
        <dbReference type="ARBA" id="ARBA00022691"/>
    </source>
</evidence>
<keyword evidence="5 7" id="KW-0949">S-adenosyl-L-methionine</keyword>
<dbReference type="GO" id="GO:0006396">
    <property type="term" value="P:RNA processing"/>
    <property type="evidence" value="ECO:0007669"/>
    <property type="project" value="InterPro"/>
</dbReference>
<dbReference type="InterPro" id="IPR011023">
    <property type="entry name" value="Nop2p"/>
</dbReference>
<dbReference type="InterPro" id="IPR001678">
    <property type="entry name" value="MeTrfase_RsmB-F_NOP2_dom"/>
</dbReference>
<dbReference type="GO" id="GO:0003723">
    <property type="term" value="F:RNA binding"/>
    <property type="evidence" value="ECO:0007669"/>
    <property type="project" value="UniProtKB-UniRule"/>
</dbReference>